<reference evidence="2 3" key="2">
    <citation type="journal article" date="2000" name="Proc. Natl. Acad. Sci. U.S.A.">
        <title>Archaeal adaptation to higher temperatures revealed by genomic sequence of Thermoplasma volcanium.</title>
        <authorList>
            <person name="Kawashima T."/>
            <person name="Amano N."/>
            <person name="Koike H."/>
            <person name="Makino S."/>
            <person name="Higuchi S."/>
            <person name="Kawashima-Ohya Y."/>
            <person name="Watanabe K."/>
            <person name="Yamazaki M."/>
            <person name="Kanehori K."/>
            <person name="Kawamoto T."/>
            <person name="Nunoshiba T."/>
            <person name="Yamamoto Y."/>
            <person name="Aramaki H."/>
            <person name="Makino K."/>
            <person name="Suzuki M."/>
        </authorList>
    </citation>
    <scope>NUCLEOTIDE SEQUENCE [LARGE SCALE GENOMIC DNA]</scope>
    <source>
        <strain evidence="3">ATCC 51530 / DSM 4299 / JCM 9571 / NBRC 15438 / GSS1</strain>
    </source>
</reference>
<dbReference type="GO" id="GO:0003743">
    <property type="term" value="F:translation initiation factor activity"/>
    <property type="evidence" value="ECO:0007669"/>
    <property type="project" value="UniProtKB-KW"/>
</dbReference>
<dbReference type="eggNOG" id="arCOG01125">
    <property type="taxonomic scope" value="Archaea"/>
</dbReference>
<dbReference type="GO" id="GO:0046523">
    <property type="term" value="F:S-methyl-5-thioribose-1-phosphate isomerase activity"/>
    <property type="evidence" value="ECO:0007669"/>
    <property type="project" value="TreeGrafter"/>
</dbReference>
<gene>
    <name evidence="2" type="ORF">TVG0999664</name>
</gene>
<organism evidence="2 3">
    <name type="scientific">Thermoplasma volcanium (strain ATCC 51530 / DSM 4299 / JCM 9571 / NBRC 15438 / GSS1)</name>
    <dbReference type="NCBI Taxonomy" id="273116"/>
    <lineage>
        <taxon>Archaea</taxon>
        <taxon>Methanobacteriati</taxon>
        <taxon>Thermoplasmatota</taxon>
        <taxon>Thermoplasmata</taxon>
        <taxon>Thermoplasmatales</taxon>
        <taxon>Thermoplasmataceae</taxon>
        <taxon>Thermoplasma</taxon>
    </lineage>
</organism>
<dbReference type="InterPro" id="IPR042529">
    <property type="entry name" value="IF_2B-like_C"/>
</dbReference>
<dbReference type="PhylomeDB" id="Q97A32"/>
<dbReference type="HOGENOM" id="CLU_092757_0_0_2"/>
<dbReference type="PANTHER" id="PTHR43475:SF1">
    <property type="entry name" value="METHYLTHIORIBOSE-1-PHOSPHATE ISOMERASE"/>
    <property type="match status" value="1"/>
</dbReference>
<accession>Q97A32</accession>
<dbReference type="RefSeq" id="WP_010917207.1">
    <property type="nucleotide sequence ID" value="NC_002689.2"/>
</dbReference>
<sequence length="253" mass="27966">MDMKDLLSDNKSGSTDIAIKLLSLYEDGKLDNSAVEYLYNAFSGMGLVRNIISRLRSGDKVQPHEVKLELKKEEESAVKLAVTEFPFKKVATISAGSMLKKFVTSSKSLDTLYILESRPMLEGSAMAKELKSSGIRAIVLTDASMCVAVENANAVIVGSDSILGDMTLIHKIGTFPLALCARRLGKPFISLSISMKYEEKFTYNTYPGFQLHSCNEIAEGIDCINKYFDKTPRDLIDYIVMEDRIMTSKSSGI</sequence>
<proteinExistence type="inferred from homology"/>
<keyword evidence="2" id="KW-0396">Initiation factor</keyword>
<dbReference type="NCBIfam" id="NF004994">
    <property type="entry name" value="PRK06372.1"/>
    <property type="match status" value="1"/>
</dbReference>
<dbReference type="KEGG" id="tvo:TVG0999664"/>
<comment type="similarity">
    <text evidence="1">Belongs to the eIF-2B alpha/beta/delta subunits family.</text>
</comment>
<dbReference type="STRING" id="273116.gene:9381770"/>
<dbReference type="Pfam" id="PF01008">
    <property type="entry name" value="IF-2B"/>
    <property type="match status" value="1"/>
</dbReference>
<dbReference type="InterPro" id="IPR000649">
    <property type="entry name" value="IF-2B-related"/>
</dbReference>
<keyword evidence="3" id="KW-1185">Reference proteome</keyword>
<dbReference type="GO" id="GO:0019509">
    <property type="term" value="P:L-methionine salvage from methylthioadenosine"/>
    <property type="evidence" value="ECO:0007669"/>
    <property type="project" value="TreeGrafter"/>
</dbReference>
<name>Q97A32_THEVO</name>
<dbReference type="AlphaFoldDB" id="Q97A32"/>
<evidence type="ECO:0000256" key="1">
    <source>
        <dbReference type="RuleBase" id="RU003814"/>
    </source>
</evidence>
<dbReference type="SUPFAM" id="SSF100950">
    <property type="entry name" value="NagB/RpiA/CoA transferase-like"/>
    <property type="match status" value="1"/>
</dbReference>
<evidence type="ECO:0000313" key="3">
    <source>
        <dbReference type="Proteomes" id="UP000001017"/>
    </source>
</evidence>
<reference evidence="2 3" key="1">
    <citation type="journal article" date="1999" name="Proc. Jpn. Acad.">
        <title>Determination of the complete genomic DNA sequence of Thermoplasma volvanium GSS1.</title>
        <authorList>
            <person name="Kawashima T."/>
            <person name="Yamamoto Y."/>
            <person name="Aramaki H."/>
            <person name="Nunoshiba T."/>
            <person name="Kawamoto T."/>
            <person name="Watanabe K."/>
            <person name="Yamazaki M."/>
            <person name="Kanehori K."/>
            <person name="Amano N."/>
            <person name="Ohya Y."/>
            <person name="Makino K."/>
            <person name="Suzuki M."/>
        </authorList>
    </citation>
    <scope>NUCLEOTIDE SEQUENCE [LARGE SCALE GENOMIC DNA]</scope>
    <source>
        <strain evidence="3">ATCC 51530 / DSM 4299 / JCM 9571 / NBRC 15438 / GSS1</strain>
    </source>
</reference>
<dbReference type="OrthoDB" id="27639at2157"/>
<dbReference type="GeneID" id="1442055"/>
<dbReference type="Gene3D" id="3.40.50.10470">
    <property type="entry name" value="Translation initiation factor eif-2b, domain 2"/>
    <property type="match status" value="1"/>
</dbReference>
<dbReference type="PANTHER" id="PTHR43475">
    <property type="entry name" value="METHYLTHIORIBOSE-1-PHOSPHATE ISOMERASE"/>
    <property type="match status" value="1"/>
</dbReference>
<protein>
    <submittedName>
        <fullName evidence="2">Translation initiation factor eIF2 beta subunit</fullName>
    </submittedName>
</protein>
<dbReference type="PaxDb" id="273116-14325195"/>
<dbReference type="EMBL" id="BA000011">
    <property type="protein sequence ID" value="BAB60120.1"/>
    <property type="molecule type" value="Genomic_DNA"/>
</dbReference>
<keyword evidence="2" id="KW-0648">Protein biosynthesis</keyword>
<evidence type="ECO:0000313" key="2">
    <source>
        <dbReference type="EMBL" id="BAB60120.1"/>
    </source>
</evidence>
<dbReference type="InterPro" id="IPR037171">
    <property type="entry name" value="NagB/RpiA_transferase-like"/>
</dbReference>
<dbReference type="Proteomes" id="UP000001017">
    <property type="component" value="Chromosome"/>
</dbReference>